<dbReference type="RefSeq" id="WP_006289646.1">
    <property type="nucleotide sequence ID" value="NZ_AP012333.1"/>
</dbReference>
<dbReference type="PANTHER" id="PTHR30265:SF2">
    <property type="entry name" value="TRANSCRIPTION TERMINATION_ANTITERMINATION PROTEIN NUSG"/>
    <property type="match status" value="1"/>
</dbReference>
<dbReference type="InterPro" id="IPR001062">
    <property type="entry name" value="Transcrpt_antiterm_NusG"/>
</dbReference>
<organism evidence="10 11">
    <name type="scientific">Parascardovia denticolens DSM 10105 = JCM 12538</name>
    <dbReference type="NCBI Taxonomy" id="864564"/>
    <lineage>
        <taxon>Bacteria</taxon>
        <taxon>Bacillati</taxon>
        <taxon>Actinomycetota</taxon>
        <taxon>Actinomycetes</taxon>
        <taxon>Bifidobacteriales</taxon>
        <taxon>Bifidobacteriaceae</taxon>
        <taxon>Parascardovia</taxon>
    </lineage>
</organism>
<dbReference type="PRINTS" id="PR00338">
    <property type="entry name" value="NUSGTNSCPFCT"/>
</dbReference>
<dbReference type="PATRIC" id="fig|864564.6.peg.321"/>
<sequence length="305" mass="33751">MADTTDLFDDGSNHAEADMNLAEEHVDLAQTDQEAVEADEAALKEAEDSGDVDRQEADEEALANAEGKLSEDVDETVSDLAGADSEAEASGQTERESEEQDAGDKAVEDFKDSLSDLDGYWYVLHTYSGYEKRVKTNVESRVQNFGLEDKVFQVEIPMEEVEKHTEKGKKIITRVRIPGYVLIRMWDDDDARRIIRETEGVTGFVGTNREAVPLSRQEVVDMMAPMIRSQALKEAGDQPKAARQRKVEVVFSLGETVTVTDGPFATMTGVVSDLQPEAQKLTVLVNIFGRDTPVELGFSQVEKII</sequence>
<evidence type="ECO:0000256" key="7">
    <source>
        <dbReference type="RuleBase" id="RU000538"/>
    </source>
</evidence>
<proteinExistence type="inferred from homology"/>
<dbReference type="Pfam" id="PF02357">
    <property type="entry name" value="NusG"/>
    <property type="match status" value="1"/>
</dbReference>
<evidence type="ECO:0000256" key="3">
    <source>
        <dbReference type="ARBA" id="ARBA00023015"/>
    </source>
</evidence>
<evidence type="ECO:0000256" key="6">
    <source>
        <dbReference type="NCBIfam" id="TIGR00922"/>
    </source>
</evidence>
<evidence type="ECO:0000256" key="2">
    <source>
        <dbReference type="ARBA" id="ARBA00022814"/>
    </source>
</evidence>
<dbReference type="InterPro" id="IPR047050">
    <property type="entry name" value="NGN"/>
</dbReference>
<feature type="region of interest" description="Disordered" evidence="8">
    <location>
        <begin position="1"/>
        <end position="106"/>
    </location>
</feature>
<dbReference type="HOGENOM" id="CLU_067287_0_1_11"/>
<dbReference type="Gene3D" id="3.30.70.940">
    <property type="entry name" value="NusG, N-terminal domain"/>
    <property type="match status" value="1"/>
</dbReference>
<dbReference type="InterPro" id="IPR006645">
    <property type="entry name" value="NGN-like_dom"/>
</dbReference>
<evidence type="ECO:0000256" key="4">
    <source>
        <dbReference type="ARBA" id="ARBA00023163"/>
    </source>
</evidence>
<keyword evidence="1 5" id="KW-0806">Transcription termination</keyword>
<dbReference type="GO" id="GO:0006354">
    <property type="term" value="P:DNA-templated transcription elongation"/>
    <property type="evidence" value="ECO:0007669"/>
    <property type="project" value="UniProtKB-UniRule"/>
</dbReference>
<comment type="similarity">
    <text evidence="5 7">Belongs to the NusG family.</text>
</comment>
<keyword evidence="11" id="KW-1185">Reference proteome</keyword>
<dbReference type="Gene3D" id="2.30.30.30">
    <property type="match status" value="1"/>
</dbReference>
<evidence type="ECO:0000313" key="10">
    <source>
        <dbReference type="EMBL" id="EFT82696.1"/>
    </source>
</evidence>
<dbReference type="SUPFAM" id="SSF82679">
    <property type="entry name" value="N-utilization substance G protein NusG, N-terminal domain"/>
    <property type="match status" value="1"/>
</dbReference>
<dbReference type="InterPro" id="IPR036735">
    <property type="entry name" value="NGN_dom_sf"/>
</dbReference>
<dbReference type="GO" id="GO:0005829">
    <property type="term" value="C:cytosol"/>
    <property type="evidence" value="ECO:0007669"/>
    <property type="project" value="TreeGrafter"/>
</dbReference>
<dbReference type="SMART" id="SM00738">
    <property type="entry name" value="NGN"/>
    <property type="match status" value="1"/>
</dbReference>
<name>E6K2Z2_PARDN</name>
<comment type="caution">
    <text evidence="10">The sequence shown here is derived from an EMBL/GenBank/DDBJ whole genome shotgun (WGS) entry which is preliminary data.</text>
</comment>
<protein>
    <recommendedName>
        <fullName evidence="5 6">Transcription termination/antitermination protein NusG</fullName>
    </recommendedName>
</protein>
<dbReference type="KEGG" id="pdo:PSDT_0293"/>
<dbReference type="Proteomes" id="UP000004946">
    <property type="component" value="Chromosome"/>
</dbReference>
<dbReference type="PANTHER" id="PTHR30265">
    <property type="entry name" value="RHO-INTERACTING TRANSCRIPTION TERMINATION FACTOR NUSG"/>
    <property type="match status" value="1"/>
</dbReference>
<evidence type="ECO:0000259" key="9">
    <source>
        <dbReference type="SMART" id="SM00738"/>
    </source>
</evidence>
<feature type="domain" description="NusG-like N-terminal" evidence="9">
    <location>
        <begin position="118"/>
        <end position="226"/>
    </location>
</feature>
<evidence type="ECO:0000256" key="8">
    <source>
        <dbReference type="SAM" id="MobiDB-lite"/>
    </source>
</evidence>
<gene>
    <name evidence="5 10" type="primary">nusG</name>
    <name evidence="10" type="ORF">HMPREF0620_1381</name>
</gene>
<dbReference type="eggNOG" id="COG0250">
    <property type="taxonomic scope" value="Bacteria"/>
</dbReference>
<feature type="compositionally biased region" description="Basic and acidic residues" evidence="8">
    <location>
        <begin position="11"/>
        <end position="27"/>
    </location>
</feature>
<dbReference type="InterPro" id="IPR014722">
    <property type="entry name" value="Rib_uL2_dom2"/>
</dbReference>
<accession>E6K2Z2</accession>
<comment type="function">
    <text evidence="5 7">Participates in transcription elongation, termination and antitermination.</text>
</comment>
<keyword evidence="3 5" id="KW-0805">Transcription regulation</keyword>
<dbReference type="HAMAP" id="MF_00948">
    <property type="entry name" value="NusG"/>
    <property type="match status" value="1"/>
</dbReference>
<keyword evidence="2 5" id="KW-0889">Transcription antitermination</keyword>
<keyword evidence="4 5" id="KW-0804">Transcription</keyword>
<dbReference type="CDD" id="cd09891">
    <property type="entry name" value="NGN_Bact_1"/>
    <property type="match status" value="1"/>
</dbReference>
<dbReference type="InterPro" id="IPR008991">
    <property type="entry name" value="Translation_prot_SH3-like_sf"/>
</dbReference>
<dbReference type="SUPFAM" id="SSF50104">
    <property type="entry name" value="Translation proteins SH3-like domain"/>
    <property type="match status" value="1"/>
</dbReference>
<dbReference type="CDD" id="cd06091">
    <property type="entry name" value="KOW_NusG"/>
    <property type="match status" value="1"/>
</dbReference>
<dbReference type="InterPro" id="IPR043425">
    <property type="entry name" value="NusG-like"/>
</dbReference>
<dbReference type="EMBL" id="AEON01000002">
    <property type="protein sequence ID" value="EFT82696.1"/>
    <property type="molecule type" value="Genomic_DNA"/>
</dbReference>
<dbReference type="InterPro" id="IPR015869">
    <property type="entry name" value="Transcrpt_antiterm_NusG_bac_CS"/>
</dbReference>
<dbReference type="FunFam" id="2.30.30.30:FF:000002">
    <property type="entry name" value="Transcription termination/antitermination factor NusG"/>
    <property type="match status" value="1"/>
</dbReference>
<evidence type="ECO:0000313" key="11">
    <source>
        <dbReference type="Proteomes" id="UP000004946"/>
    </source>
</evidence>
<dbReference type="GO" id="GO:0032784">
    <property type="term" value="P:regulation of DNA-templated transcription elongation"/>
    <property type="evidence" value="ECO:0007669"/>
    <property type="project" value="InterPro"/>
</dbReference>
<evidence type="ECO:0000256" key="5">
    <source>
        <dbReference type="HAMAP-Rule" id="MF_00948"/>
    </source>
</evidence>
<evidence type="ECO:0000256" key="1">
    <source>
        <dbReference type="ARBA" id="ARBA00022472"/>
    </source>
</evidence>
<reference evidence="10 11" key="1">
    <citation type="submission" date="2010-12" db="EMBL/GenBank/DDBJ databases">
        <authorList>
            <person name="Muzny D."/>
            <person name="Qin X."/>
            <person name="Buhay C."/>
            <person name="Dugan-Rocha S."/>
            <person name="Ding Y."/>
            <person name="Chen G."/>
            <person name="Hawes A."/>
            <person name="Holder M."/>
            <person name="Jhangiani S."/>
            <person name="Johnson A."/>
            <person name="Khan Z."/>
            <person name="Li Z."/>
            <person name="Liu W."/>
            <person name="Liu X."/>
            <person name="Perez L."/>
            <person name="Shen H."/>
            <person name="Wang Q."/>
            <person name="Watt J."/>
            <person name="Xi L."/>
            <person name="Xin Y."/>
            <person name="Zhou J."/>
            <person name="Deng J."/>
            <person name="Jiang H."/>
            <person name="Liu Y."/>
            <person name="Qu J."/>
            <person name="Song X.-Z."/>
            <person name="Zhang L."/>
            <person name="Villasana D."/>
            <person name="Johnson A."/>
            <person name="Liu J."/>
            <person name="Liyanage D."/>
            <person name="Lorensuhewa L."/>
            <person name="Robinson T."/>
            <person name="Song A."/>
            <person name="Song B.-B."/>
            <person name="Dinh H."/>
            <person name="Thornton R."/>
            <person name="Coyle M."/>
            <person name="Francisco L."/>
            <person name="Jackson L."/>
            <person name="Javaid M."/>
            <person name="Korchina V."/>
            <person name="Kovar C."/>
            <person name="Mata R."/>
            <person name="Mathew T."/>
            <person name="Ngo R."/>
            <person name="Nguyen L."/>
            <person name="Nguyen N."/>
            <person name="Okwuonu G."/>
            <person name="Ongeri F."/>
            <person name="Pham C."/>
            <person name="Simmons D."/>
            <person name="Wilczek-Boney K."/>
            <person name="Hale W."/>
            <person name="Jakkamsetti A."/>
            <person name="Pham P."/>
            <person name="Ruth R."/>
            <person name="San Lucas F."/>
            <person name="Warren J."/>
            <person name="Zhang J."/>
            <person name="Zhao Z."/>
            <person name="Zhou C."/>
            <person name="Zhu D."/>
            <person name="Lee S."/>
            <person name="Bess C."/>
            <person name="Blankenburg K."/>
            <person name="Forbes L."/>
            <person name="Fu Q."/>
            <person name="Gubbala S."/>
            <person name="Hirani K."/>
            <person name="Jayaseelan J.C."/>
            <person name="Lara F."/>
            <person name="Munidasa M."/>
            <person name="Palculict T."/>
            <person name="Patil S."/>
            <person name="Pu L.-L."/>
            <person name="Saada N."/>
            <person name="Tang L."/>
            <person name="Weissenberger G."/>
            <person name="Zhu Y."/>
            <person name="Hemphill L."/>
            <person name="Shang Y."/>
            <person name="Youmans B."/>
            <person name="Ayvaz T."/>
            <person name="Ross M."/>
            <person name="Santibanez J."/>
            <person name="Aqrawi P."/>
            <person name="Gross S."/>
            <person name="Joshi V."/>
            <person name="Fowler G."/>
            <person name="Nazareth L."/>
            <person name="Reid J."/>
            <person name="Worley K."/>
            <person name="Petrosino J."/>
            <person name="Highlander S."/>
            <person name="Gibbs R."/>
        </authorList>
    </citation>
    <scope>NUCLEOTIDE SEQUENCE [LARGE SCALE GENOMIC DNA]</scope>
    <source>
        <strain evidence="10 11">DSM 10105</strain>
    </source>
</reference>
<dbReference type="PROSITE" id="PS01014">
    <property type="entry name" value="NUSG"/>
    <property type="match status" value="1"/>
</dbReference>
<feature type="compositionally biased region" description="Basic and acidic residues" evidence="8">
    <location>
        <begin position="41"/>
        <end position="55"/>
    </location>
</feature>
<dbReference type="GO" id="GO:0006353">
    <property type="term" value="P:DNA-templated transcription termination"/>
    <property type="evidence" value="ECO:0007669"/>
    <property type="project" value="UniProtKB-UniRule"/>
</dbReference>
<dbReference type="GO" id="GO:0031564">
    <property type="term" value="P:transcription antitermination"/>
    <property type="evidence" value="ECO:0007669"/>
    <property type="project" value="UniProtKB-UniRule"/>
</dbReference>
<dbReference type="NCBIfam" id="TIGR00922">
    <property type="entry name" value="nusG"/>
    <property type="match status" value="1"/>
</dbReference>
<dbReference type="AlphaFoldDB" id="E6K2Z2"/>